<dbReference type="eggNOG" id="arCOG04809">
    <property type="taxonomic scope" value="Archaea"/>
</dbReference>
<protein>
    <submittedName>
        <fullName evidence="1">ATP-binding region ATPase domain protein</fullName>
    </submittedName>
</protein>
<dbReference type="PaxDb" id="589924-Ferp_0544"/>
<dbReference type="HOGENOM" id="CLU_336995_0_0_2"/>
<dbReference type="RefSeq" id="WP_012965063.1">
    <property type="nucleotide sequence ID" value="NC_013849.1"/>
</dbReference>
<dbReference type="KEGG" id="fpl:Ferp_0544"/>
<dbReference type="Proteomes" id="UP000002613">
    <property type="component" value="Chromosome"/>
</dbReference>
<keyword evidence="2" id="KW-1185">Reference proteome</keyword>
<dbReference type="STRING" id="589924.Ferp_0544"/>
<keyword evidence="1" id="KW-0547">Nucleotide-binding</keyword>
<dbReference type="AlphaFoldDB" id="D3S384"/>
<keyword evidence="1" id="KW-0067">ATP-binding</keyword>
<gene>
    <name evidence="1" type="ordered locus">Ferp_0544</name>
</gene>
<reference evidence="1 2" key="2">
    <citation type="journal article" date="2011" name="Stand. Genomic Sci.">
        <title>Complete genome sequence of Ferroglobus placidus AEDII12DO.</title>
        <authorList>
            <person name="Anderson I."/>
            <person name="Risso C."/>
            <person name="Holmes D."/>
            <person name="Lucas S."/>
            <person name="Copeland A."/>
            <person name="Lapidus A."/>
            <person name="Cheng J.F."/>
            <person name="Bruce D."/>
            <person name="Goodwin L."/>
            <person name="Pitluck S."/>
            <person name="Saunders E."/>
            <person name="Brettin T."/>
            <person name="Detter J.C."/>
            <person name="Han C."/>
            <person name="Tapia R."/>
            <person name="Larimer F."/>
            <person name="Land M."/>
            <person name="Hauser L."/>
            <person name="Woyke T."/>
            <person name="Lovley D."/>
            <person name="Kyrpides N."/>
            <person name="Ivanova N."/>
        </authorList>
    </citation>
    <scope>NUCLEOTIDE SEQUENCE [LARGE SCALE GENOMIC DNA]</scope>
    <source>
        <strain evidence="2">DSM 10642 / AEDII12DO</strain>
    </source>
</reference>
<dbReference type="InterPro" id="IPR036890">
    <property type="entry name" value="HATPase_C_sf"/>
</dbReference>
<reference evidence="2" key="1">
    <citation type="submission" date="2010-02" db="EMBL/GenBank/DDBJ databases">
        <title>Complete sequence of Ferroglobus placidus DSM 10642.</title>
        <authorList>
            <consortium name="US DOE Joint Genome Institute"/>
            <person name="Lucas S."/>
            <person name="Copeland A."/>
            <person name="Lapidus A."/>
            <person name="Cheng J.-F."/>
            <person name="Bruce D."/>
            <person name="Goodwin L."/>
            <person name="Pitluck S."/>
            <person name="Saunders E."/>
            <person name="Brettin T."/>
            <person name="Detter J.C."/>
            <person name="Han C."/>
            <person name="Tapia R."/>
            <person name="Larimer F."/>
            <person name="Land M."/>
            <person name="Hauser L."/>
            <person name="Kyrpides N."/>
            <person name="Ivanova N."/>
            <person name="Holmes D."/>
            <person name="Lovley D."/>
            <person name="Kyrpides N."/>
            <person name="Anderson I.J."/>
            <person name="Woyke T."/>
        </authorList>
    </citation>
    <scope>NUCLEOTIDE SEQUENCE [LARGE SCALE GENOMIC DNA]</scope>
    <source>
        <strain evidence="2">DSM 10642 / AEDII12DO</strain>
    </source>
</reference>
<proteinExistence type="predicted"/>
<name>D3S384_FERPA</name>
<accession>D3S384</accession>
<dbReference type="GeneID" id="8778045"/>
<dbReference type="SUPFAM" id="SSF55874">
    <property type="entry name" value="ATPase domain of HSP90 chaperone/DNA topoisomerase II/histidine kinase"/>
    <property type="match status" value="1"/>
</dbReference>
<evidence type="ECO:0000313" key="1">
    <source>
        <dbReference type="EMBL" id="ADC64717.1"/>
    </source>
</evidence>
<dbReference type="GO" id="GO:0005524">
    <property type="term" value="F:ATP binding"/>
    <property type="evidence" value="ECO:0007669"/>
    <property type="project" value="UniProtKB-KW"/>
</dbReference>
<evidence type="ECO:0000313" key="2">
    <source>
        <dbReference type="Proteomes" id="UP000002613"/>
    </source>
</evidence>
<sequence length="845" mass="96757">MMEVRLDSGSCSERISWNFELNVIKEYLSRFYYSDFACIREYVANAIAAQHAAGVKDAIHVEITPGKIVVEDRGIGISRQKFEEVFMWFGRSSNAELEGVQGRLGLGAKSFMMLTGDTGKVVMKTKSRETGESYTAVLTATGAEIVESEGKEEFGTRFEIYPETPLSPEKLSDFYSKVAMHFDFSRIPVHVKVYADEPFRVVKTGREISVEWVEVEDDGYRWKWWFARSIEAVFGIQNHQIEIIEDNAVYELGVMKGKQRNYGVVVVGDVRVDKTFEDNLFIRIKAEDGRKIEMLGVEVRVPEPLPNRDEYKGLDDFLMFVGLQYRIRKFIEKGYDRFLNSSVLDIIRHARLKELEKEMRHIKDAARSWRTYDERALAAIENALPGFARLEKTVRILLTELPAYGRWGYLVRNRRRAVEVATVIRYAQGGEQVGYLTKRPDARKERVLDEKDIYAVYTEDPEIIAFLERNGVKELKVKDERRRVKIYEHVWGEFEGGNPEYVEIDNLVYRWSSEWNESGKIIIFTTKVSDLKGKYLPPCLVVTGGKKLYSELKEVFGDFLMTYDEWEEMVRETTVITDGQKVMALSDLDELEPGERGYLVETAYPELIPALRKVSGIYTFVDVTDYTIARNLFNAKKLEKVFGEWTRYAYEWDLNFMAGKIGREAAEAIHLLLKHGKDYSCIDKELVEIACRHAGVKGKTMEELKEVAKPVVERIVEKYGTLRLGRKFPVEAILYRGSVGGFDGITAGIKLANPLIPTFTYEMAGKAGEEGLKLKRLQSMLGIFGALVWYVEKGGTLDKPDGEKMMAEEVVRKLLPAFVRSDNDWKQLVKIAPRVSKKLALAALL</sequence>
<dbReference type="EMBL" id="CP001899">
    <property type="protein sequence ID" value="ADC64717.1"/>
    <property type="molecule type" value="Genomic_DNA"/>
</dbReference>
<dbReference type="Gene3D" id="3.30.565.10">
    <property type="entry name" value="Histidine kinase-like ATPase, C-terminal domain"/>
    <property type="match status" value="1"/>
</dbReference>
<organism evidence="1 2">
    <name type="scientific">Ferroglobus placidus (strain DSM 10642 / AEDII12DO)</name>
    <dbReference type="NCBI Taxonomy" id="589924"/>
    <lineage>
        <taxon>Archaea</taxon>
        <taxon>Methanobacteriati</taxon>
        <taxon>Methanobacteriota</taxon>
        <taxon>Archaeoglobi</taxon>
        <taxon>Archaeoglobales</taxon>
        <taxon>Archaeoglobaceae</taxon>
        <taxon>Ferroglobus</taxon>
    </lineage>
</organism>
<dbReference type="Pfam" id="PF13589">
    <property type="entry name" value="HATPase_c_3"/>
    <property type="match status" value="1"/>
</dbReference>